<dbReference type="GO" id="GO:0000124">
    <property type="term" value="C:SAGA complex"/>
    <property type="evidence" value="ECO:0007669"/>
    <property type="project" value="TreeGrafter"/>
</dbReference>
<sequence>MSLGSTEDLKQQLATTLGANAQTYFDSFQNFVTGRISRTEFEETATQILNTPSLLQLHNALVISLFDATATYKRNALAAATHNHTATATPPPTAPSKSKPPTFKRRRLLLPYQGPNFPEDKRSLRSSRLKRWALSVGSKERERIQGLKAITRPHTTGSMVLDGPQQLNKEQTSQSTPTRLGPELDEIACERGLALLPERGDPPGGRPQVQLHSATHAPTLQHIADRINLICAQHNLGPPSRTVPALMSLACEAKLKQLITHAVTLTLSSQAITSINLSSGQMSGHLSSLVSSSEIGQSSSSLASASTHHHLPQRAPILTAPAFQSLFTLYPSSLPNQSAAAMKLASIPSPIDDDSDDIPVLKDREVRDQRWQIMALLAERSTVRECLKTVR</sequence>
<evidence type="ECO:0000313" key="6">
    <source>
        <dbReference type="EMBL" id="TFK25639.1"/>
    </source>
</evidence>
<dbReference type="GO" id="GO:0005634">
    <property type="term" value="C:nucleus"/>
    <property type="evidence" value="ECO:0007669"/>
    <property type="project" value="UniProtKB-SubCell"/>
</dbReference>
<dbReference type="EMBL" id="ML210184">
    <property type="protein sequence ID" value="TFK25639.1"/>
    <property type="molecule type" value="Genomic_DNA"/>
</dbReference>
<dbReference type="Proteomes" id="UP000307440">
    <property type="component" value="Unassembled WGS sequence"/>
</dbReference>
<accession>A0A5C3KYD3</accession>
<keyword evidence="4" id="KW-0539">Nucleus</keyword>
<feature type="region of interest" description="Disordered" evidence="5">
    <location>
        <begin position="155"/>
        <end position="180"/>
    </location>
</feature>
<evidence type="ECO:0000256" key="3">
    <source>
        <dbReference type="ARBA" id="ARBA00023163"/>
    </source>
</evidence>
<name>A0A5C3KYD3_COPMA</name>
<keyword evidence="3" id="KW-0804">Transcription</keyword>
<dbReference type="PANTHER" id="PTHR21277">
    <property type="entry name" value="TRANSCRIPTIONAL ADAPTER 1"/>
    <property type="match status" value="1"/>
</dbReference>
<comment type="subcellular location">
    <subcellularLocation>
        <location evidence="1">Nucleus</location>
    </subcellularLocation>
</comment>
<evidence type="ECO:0008006" key="8">
    <source>
        <dbReference type="Google" id="ProtNLM"/>
    </source>
</evidence>
<evidence type="ECO:0000256" key="1">
    <source>
        <dbReference type="ARBA" id="ARBA00004123"/>
    </source>
</evidence>
<keyword evidence="2" id="KW-0805">Transcription regulation</keyword>
<evidence type="ECO:0000313" key="7">
    <source>
        <dbReference type="Proteomes" id="UP000307440"/>
    </source>
</evidence>
<dbReference type="AlphaFoldDB" id="A0A5C3KYD3"/>
<dbReference type="GO" id="GO:0006357">
    <property type="term" value="P:regulation of transcription by RNA polymerase II"/>
    <property type="evidence" value="ECO:0007669"/>
    <property type="project" value="TreeGrafter"/>
</dbReference>
<reference evidence="6 7" key="1">
    <citation type="journal article" date="2019" name="Nat. Ecol. Evol.">
        <title>Megaphylogeny resolves global patterns of mushroom evolution.</title>
        <authorList>
            <person name="Varga T."/>
            <person name="Krizsan K."/>
            <person name="Foldi C."/>
            <person name="Dima B."/>
            <person name="Sanchez-Garcia M."/>
            <person name="Sanchez-Ramirez S."/>
            <person name="Szollosi G.J."/>
            <person name="Szarkandi J.G."/>
            <person name="Papp V."/>
            <person name="Albert L."/>
            <person name="Andreopoulos W."/>
            <person name="Angelini C."/>
            <person name="Antonin V."/>
            <person name="Barry K.W."/>
            <person name="Bougher N.L."/>
            <person name="Buchanan P."/>
            <person name="Buyck B."/>
            <person name="Bense V."/>
            <person name="Catcheside P."/>
            <person name="Chovatia M."/>
            <person name="Cooper J."/>
            <person name="Damon W."/>
            <person name="Desjardin D."/>
            <person name="Finy P."/>
            <person name="Geml J."/>
            <person name="Haridas S."/>
            <person name="Hughes K."/>
            <person name="Justo A."/>
            <person name="Karasinski D."/>
            <person name="Kautmanova I."/>
            <person name="Kiss B."/>
            <person name="Kocsube S."/>
            <person name="Kotiranta H."/>
            <person name="LaButti K.M."/>
            <person name="Lechner B.E."/>
            <person name="Liimatainen K."/>
            <person name="Lipzen A."/>
            <person name="Lukacs Z."/>
            <person name="Mihaltcheva S."/>
            <person name="Morgado L.N."/>
            <person name="Niskanen T."/>
            <person name="Noordeloos M.E."/>
            <person name="Ohm R.A."/>
            <person name="Ortiz-Santana B."/>
            <person name="Ovrebo C."/>
            <person name="Racz N."/>
            <person name="Riley R."/>
            <person name="Savchenko A."/>
            <person name="Shiryaev A."/>
            <person name="Soop K."/>
            <person name="Spirin V."/>
            <person name="Szebenyi C."/>
            <person name="Tomsovsky M."/>
            <person name="Tulloss R.E."/>
            <person name="Uehling J."/>
            <person name="Grigoriev I.V."/>
            <person name="Vagvolgyi C."/>
            <person name="Papp T."/>
            <person name="Martin F.M."/>
            <person name="Miettinen O."/>
            <person name="Hibbett D.S."/>
            <person name="Nagy L.G."/>
        </authorList>
    </citation>
    <scope>NUCLEOTIDE SEQUENCE [LARGE SCALE GENOMIC DNA]</scope>
    <source>
        <strain evidence="6 7">CBS 121175</strain>
    </source>
</reference>
<keyword evidence="7" id="KW-1185">Reference proteome</keyword>
<organism evidence="6 7">
    <name type="scientific">Coprinopsis marcescibilis</name>
    <name type="common">Agaric fungus</name>
    <name type="synonym">Psathyrella marcescibilis</name>
    <dbReference type="NCBI Taxonomy" id="230819"/>
    <lineage>
        <taxon>Eukaryota</taxon>
        <taxon>Fungi</taxon>
        <taxon>Dikarya</taxon>
        <taxon>Basidiomycota</taxon>
        <taxon>Agaricomycotina</taxon>
        <taxon>Agaricomycetes</taxon>
        <taxon>Agaricomycetidae</taxon>
        <taxon>Agaricales</taxon>
        <taxon>Agaricineae</taxon>
        <taxon>Psathyrellaceae</taxon>
        <taxon>Coprinopsis</taxon>
    </lineage>
</organism>
<dbReference type="InterPro" id="IPR024738">
    <property type="entry name" value="Hfi1/Tada1"/>
</dbReference>
<proteinExistence type="predicted"/>
<dbReference type="OrthoDB" id="10264870at2759"/>
<gene>
    <name evidence="6" type="ORF">FA15DRAFT_617435</name>
</gene>
<dbReference type="GO" id="GO:0003713">
    <property type="term" value="F:transcription coactivator activity"/>
    <property type="evidence" value="ECO:0007669"/>
    <property type="project" value="TreeGrafter"/>
</dbReference>
<evidence type="ECO:0000256" key="4">
    <source>
        <dbReference type="ARBA" id="ARBA00023242"/>
    </source>
</evidence>
<evidence type="ECO:0000256" key="5">
    <source>
        <dbReference type="SAM" id="MobiDB-lite"/>
    </source>
</evidence>
<dbReference type="Pfam" id="PF12767">
    <property type="entry name" value="SAGA-Tad1"/>
    <property type="match status" value="1"/>
</dbReference>
<dbReference type="STRING" id="230819.A0A5C3KYD3"/>
<dbReference type="PANTHER" id="PTHR21277:SF5">
    <property type="entry name" value="TRANSCRIPTIONAL ADAPTER 1"/>
    <property type="match status" value="1"/>
</dbReference>
<feature type="region of interest" description="Disordered" evidence="5">
    <location>
        <begin position="83"/>
        <end position="102"/>
    </location>
</feature>
<protein>
    <recommendedName>
        <fullName evidence="8">Transcriptional regulator of RNA polII, SAGA, subunit-domain-containing protein</fullName>
    </recommendedName>
</protein>
<evidence type="ECO:0000256" key="2">
    <source>
        <dbReference type="ARBA" id="ARBA00023015"/>
    </source>
</evidence>
<feature type="compositionally biased region" description="Polar residues" evidence="5">
    <location>
        <begin position="165"/>
        <end position="178"/>
    </location>
</feature>